<keyword evidence="2 5" id="KW-0812">Transmembrane</keyword>
<comment type="caution">
    <text evidence="7">The sequence shown here is derived from an EMBL/GenBank/DDBJ whole genome shotgun (WGS) entry which is preliminary data.</text>
</comment>
<proteinExistence type="predicted"/>
<evidence type="ECO:0000313" key="8">
    <source>
        <dbReference type="Proteomes" id="UP000178379"/>
    </source>
</evidence>
<keyword evidence="3 5" id="KW-1133">Transmembrane helix</keyword>
<evidence type="ECO:0000256" key="1">
    <source>
        <dbReference type="ARBA" id="ARBA00004167"/>
    </source>
</evidence>
<dbReference type="InterPro" id="IPR041916">
    <property type="entry name" value="Anti_sigma_zinc_sf"/>
</dbReference>
<evidence type="ECO:0000256" key="2">
    <source>
        <dbReference type="ARBA" id="ARBA00022692"/>
    </source>
</evidence>
<evidence type="ECO:0000256" key="3">
    <source>
        <dbReference type="ARBA" id="ARBA00022989"/>
    </source>
</evidence>
<evidence type="ECO:0000259" key="6">
    <source>
        <dbReference type="Pfam" id="PF13490"/>
    </source>
</evidence>
<accession>A0A1F6T3R4</accession>
<protein>
    <recommendedName>
        <fullName evidence="6">Putative zinc-finger domain-containing protein</fullName>
    </recommendedName>
</protein>
<dbReference type="AlphaFoldDB" id="A0A1F6T3R4"/>
<dbReference type="GO" id="GO:0016989">
    <property type="term" value="F:sigma factor antagonist activity"/>
    <property type="evidence" value="ECO:0007669"/>
    <property type="project" value="TreeGrafter"/>
</dbReference>
<organism evidence="7 8">
    <name type="scientific">Candidatus Muproteobacteria bacterium RBG_16_62_13</name>
    <dbReference type="NCBI Taxonomy" id="1817756"/>
    <lineage>
        <taxon>Bacteria</taxon>
        <taxon>Pseudomonadati</taxon>
        <taxon>Pseudomonadota</taxon>
        <taxon>Candidatus Muproteobacteria</taxon>
    </lineage>
</organism>
<feature type="transmembrane region" description="Helical" evidence="5">
    <location>
        <begin position="84"/>
        <end position="104"/>
    </location>
</feature>
<dbReference type="Pfam" id="PF13490">
    <property type="entry name" value="zf-HC2"/>
    <property type="match status" value="1"/>
</dbReference>
<evidence type="ECO:0000313" key="7">
    <source>
        <dbReference type="EMBL" id="OGI39686.1"/>
    </source>
</evidence>
<dbReference type="InterPro" id="IPR027383">
    <property type="entry name" value="Znf_put"/>
</dbReference>
<dbReference type="Gene3D" id="1.10.10.1320">
    <property type="entry name" value="Anti-sigma factor, zinc-finger domain"/>
    <property type="match status" value="1"/>
</dbReference>
<dbReference type="STRING" id="1817756.A2140_03795"/>
<sequence length="201" mass="22349">MKIEPEHPEELLPWYANDTLTGEEMQKVEDHLRNCGQCRQELAWLQQLRQQVKGLQPLESPGELVRAKLLREVRSQPRRQRVQWWQAALAASLAVIVIQGAVIFRLSGPGNMQVAAAPIGSLPGQEALVRIRFKPTATETQIRQALRVINGAVVDGPGDSGVYYVRLEGLDTTQPFEIQDAVQRLKTASPVVLDVGTELLS</sequence>
<dbReference type="InterPro" id="IPR051474">
    <property type="entry name" value="Anti-sigma-K/W_factor"/>
</dbReference>
<dbReference type="PANTHER" id="PTHR37461">
    <property type="entry name" value="ANTI-SIGMA-K FACTOR RSKA"/>
    <property type="match status" value="1"/>
</dbReference>
<dbReference type="GO" id="GO:0016020">
    <property type="term" value="C:membrane"/>
    <property type="evidence" value="ECO:0007669"/>
    <property type="project" value="UniProtKB-SubCell"/>
</dbReference>
<gene>
    <name evidence="7" type="ORF">A2140_03795</name>
</gene>
<evidence type="ECO:0000256" key="4">
    <source>
        <dbReference type="ARBA" id="ARBA00023136"/>
    </source>
</evidence>
<name>A0A1F6T3R4_9PROT</name>
<dbReference type="PANTHER" id="PTHR37461:SF1">
    <property type="entry name" value="ANTI-SIGMA-K FACTOR RSKA"/>
    <property type="match status" value="1"/>
</dbReference>
<comment type="subcellular location">
    <subcellularLocation>
        <location evidence="1">Membrane</location>
        <topology evidence="1">Single-pass membrane protein</topology>
    </subcellularLocation>
</comment>
<reference evidence="7 8" key="1">
    <citation type="journal article" date="2016" name="Nat. Commun.">
        <title>Thousands of microbial genomes shed light on interconnected biogeochemical processes in an aquifer system.</title>
        <authorList>
            <person name="Anantharaman K."/>
            <person name="Brown C.T."/>
            <person name="Hug L.A."/>
            <person name="Sharon I."/>
            <person name="Castelle C.J."/>
            <person name="Probst A.J."/>
            <person name="Thomas B.C."/>
            <person name="Singh A."/>
            <person name="Wilkins M.J."/>
            <person name="Karaoz U."/>
            <person name="Brodie E.L."/>
            <person name="Williams K.H."/>
            <person name="Hubbard S.S."/>
            <person name="Banfield J.F."/>
        </authorList>
    </citation>
    <scope>NUCLEOTIDE SEQUENCE [LARGE SCALE GENOMIC DNA]</scope>
</reference>
<feature type="domain" description="Putative zinc-finger" evidence="6">
    <location>
        <begin position="9"/>
        <end position="39"/>
    </location>
</feature>
<evidence type="ECO:0000256" key="5">
    <source>
        <dbReference type="SAM" id="Phobius"/>
    </source>
</evidence>
<dbReference type="Proteomes" id="UP000178379">
    <property type="component" value="Unassembled WGS sequence"/>
</dbReference>
<dbReference type="GO" id="GO:0006417">
    <property type="term" value="P:regulation of translation"/>
    <property type="evidence" value="ECO:0007669"/>
    <property type="project" value="TreeGrafter"/>
</dbReference>
<keyword evidence="4 5" id="KW-0472">Membrane</keyword>
<dbReference type="EMBL" id="MFSQ01000090">
    <property type="protein sequence ID" value="OGI39686.1"/>
    <property type="molecule type" value="Genomic_DNA"/>
</dbReference>